<evidence type="ECO:0000256" key="8">
    <source>
        <dbReference type="ARBA" id="ARBA00023018"/>
    </source>
</evidence>
<reference evidence="13" key="1">
    <citation type="journal article" date="2020" name="mSystems">
        <title>Genome- and Community-Level Interaction Insights into Carbon Utilization and Element Cycling Functions of Hydrothermarchaeota in Hydrothermal Sediment.</title>
        <authorList>
            <person name="Zhou Z."/>
            <person name="Liu Y."/>
            <person name="Xu W."/>
            <person name="Pan J."/>
            <person name="Luo Z.H."/>
            <person name="Li M."/>
        </authorList>
    </citation>
    <scope>NUCLEOTIDE SEQUENCE [LARGE SCALE GENOMIC DNA]</scope>
    <source>
        <strain evidence="13">SpSt-500</strain>
    </source>
</reference>
<evidence type="ECO:0000259" key="12">
    <source>
        <dbReference type="Pfam" id="PF01545"/>
    </source>
</evidence>
<keyword evidence="4 11" id="KW-0812">Transmembrane</keyword>
<evidence type="ECO:0000256" key="2">
    <source>
        <dbReference type="ARBA" id="ARBA00004644"/>
    </source>
</evidence>
<evidence type="ECO:0000256" key="3">
    <source>
        <dbReference type="ARBA" id="ARBA00008731"/>
    </source>
</evidence>
<dbReference type="AlphaFoldDB" id="A0A832DFL7"/>
<dbReference type="PANTHER" id="PTHR31937">
    <property type="entry name" value="TRANSMEMBRANE PROTEIN 163"/>
    <property type="match status" value="1"/>
</dbReference>
<accession>A0A832DFL7</accession>
<evidence type="ECO:0000256" key="1">
    <source>
        <dbReference type="ARBA" id="ARBA00004146"/>
    </source>
</evidence>
<dbReference type="InterPro" id="IPR058533">
    <property type="entry name" value="Cation_efflux_TM"/>
</dbReference>
<comment type="similarity">
    <text evidence="3">Belongs to the TMEM163 family.</text>
</comment>
<feature type="transmembrane region" description="Helical" evidence="11">
    <location>
        <begin position="108"/>
        <end position="127"/>
    </location>
</feature>
<feature type="domain" description="Cation efflux protein transmembrane" evidence="12">
    <location>
        <begin position="14"/>
        <end position="192"/>
    </location>
</feature>
<dbReference type="PANTHER" id="PTHR31937:SF2">
    <property type="entry name" value="TRANSMEMBRANE PROTEIN 163"/>
    <property type="match status" value="1"/>
</dbReference>
<dbReference type="Gene3D" id="1.20.1510.10">
    <property type="entry name" value="Cation efflux protein transmembrane domain"/>
    <property type="match status" value="1"/>
</dbReference>
<gene>
    <name evidence="13" type="ORF">ENS56_00505</name>
</gene>
<dbReference type="GO" id="GO:0031410">
    <property type="term" value="C:cytoplasmic vesicle"/>
    <property type="evidence" value="ECO:0007669"/>
    <property type="project" value="UniProtKB-KW"/>
</dbReference>
<proteinExistence type="inferred from homology"/>
<keyword evidence="6" id="KW-0862">Zinc</keyword>
<feature type="transmembrane region" description="Helical" evidence="11">
    <location>
        <begin position="37"/>
        <end position="60"/>
    </location>
</feature>
<dbReference type="GO" id="GO:0008324">
    <property type="term" value="F:monoatomic cation transmembrane transporter activity"/>
    <property type="evidence" value="ECO:0007669"/>
    <property type="project" value="InterPro"/>
</dbReference>
<feature type="transmembrane region" description="Helical" evidence="11">
    <location>
        <begin position="148"/>
        <end position="165"/>
    </location>
</feature>
<evidence type="ECO:0000256" key="11">
    <source>
        <dbReference type="SAM" id="Phobius"/>
    </source>
</evidence>
<comment type="subcellular location">
    <subcellularLocation>
        <location evidence="2">Cytoplasmic vesicle</location>
        <location evidence="2">Secretory vesicle</location>
        <location evidence="2">Synaptic vesicle membrane</location>
        <topology evidence="2">Multi-pass membrane protein</topology>
    </subcellularLocation>
    <subcellularLocation>
        <location evidence="1">Early endosome membrane</location>
    </subcellularLocation>
</comment>
<sequence length="209" mass="22942">MEKLIRKASVLIFITIFYNIAEGIISVWFGAGDETLALLGFGVDSFVEVISGIGIAHMILRMKYSKVQTRDTFERTALKVTGIAFYLLTAGLIIGSVLNVINNVKPETTLPGIIIASVSILTMYWLMTSKLKVGKALNSDAIIADANCTKTCFYLSFILLASSGLYEIFNIAYFDVLGSLGIAYFAFREGKESFEKAKSDNLLCNCEHS</sequence>
<dbReference type="GO" id="GO:0016020">
    <property type="term" value="C:membrane"/>
    <property type="evidence" value="ECO:0007669"/>
    <property type="project" value="InterPro"/>
</dbReference>
<comment type="caution">
    <text evidence="13">The sequence shown here is derived from an EMBL/GenBank/DDBJ whole genome shotgun (WGS) entry which is preliminary data.</text>
</comment>
<evidence type="ECO:0000256" key="6">
    <source>
        <dbReference type="ARBA" id="ARBA00022833"/>
    </source>
</evidence>
<keyword evidence="10" id="KW-0968">Cytoplasmic vesicle</keyword>
<keyword evidence="9 11" id="KW-0472">Membrane</keyword>
<keyword evidence="8" id="KW-0770">Synapse</keyword>
<evidence type="ECO:0000313" key="13">
    <source>
        <dbReference type="EMBL" id="HGT46502.1"/>
    </source>
</evidence>
<feature type="transmembrane region" description="Helical" evidence="11">
    <location>
        <begin position="12"/>
        <end position="31"/>
    </location>
</feature>
<dbReference type="SUPFAM" id="SSF161111">
    <property type="entry name" value="Cation efflux protein transmembrane domain-like"/>
    <property type="match status" value="1"/>
</dbReference>
<keyword evidence="5" id="KW-0967">Endosome</keyword>
<dbReference type="InterPro" id="IPR027469">
    <property type="entry name" value="Cation_efflux_TMD_sf"/>
</dbReference>
<name>A0A832DFL7_9BACT</name>
<evidence type="ECO:0000256" key="10">
    <source>
        <dbReference type="ARBA" id="ARBA00023329"/>
    </source>
</evidence>
<evidence type="ECO:0000256" key="7">
    <source>
        <dbReference type="ARBA" id="ARBA00022989"/>
    </source>
</evidence>
<keyword evidence="7 11" id="KW-1133">Transmembrane helix</keyword>
<dbReference type="Pfam" id="PF01545">
    <property type="entry name" value="Cation_efflux"/>
    <property type="match status" value="1"/>
</dbReference>
<evidence type="ECO:0000256" key="4">
    <source>
        <dbReference type="ARBA" id="ARBA00022692"/>
    </source>
</evidence>
<evidence type="ECO:0000256" key="5">
    <source>
        <dbReference type="ARBA" id="ARBA00022753"/>
    </source>
</evidence>
<dbReference type="InterPro" id="IPR026765">
    <property type="entry name" value="Tmem163"/>
</dbReference>
<evidence type="ECO:0000256" key="9">
    <source>
        <dbReference type="ARBA" id="ARBA00023136"/>
    </source>
</evidence>
<feature type="transmembrane region" description="Helical" evidence="11">
    <location>
        <begin position="80"/>
        <end position="102"/>
    </location>
</feature>
<organism evidence="13">
    <name type="scientific">Ignavibacterium album</name>
    <dbReference type="NCBI Taxonomy" id="591197"/>
    <lineage>
        <taxon>Bacteria</taxon>
        <taxon>Pseudomonadati</taxon>
        <taxon>Ignavibacteriota</taxon>
        <taxon>Ignavibacteria</taxon>
        <taxon>Ignavibacteriales</taxon>
        <taxon>Ignavibacteriaceae</taxon>
        <taxon>Ignavibacterium</taxon>
    </lineage>
</organism>
<protein>
    <recommendedName>
        <fullName evidence="12">Cation efflux protein transmembrane domain-containing protein</fullName>
    </recommendedName>
</protein>
<dbReference type="EMBL" id="DSVI01000004">
    <property type="protein sequence ID" value="HGT46502.1"/>
    <property type="molecule type" value="Genomic_DNA"/>
</dbReference>